<keyword evidence="2" id="KW-1185">Reference proteome</keyword>
<organism evidence="1 2">
    <name type="scientific">Gigaspora margarita</name>
    <dbReference type="NCBI Taxonomy" id="4874"/>
    <lineage>
        <taxon>Eukaryota</taxon>
        <taxon>Fungi</taxon>
        <taxon>Fungi incertae sedis</taxon>
        <taxon>Mucoromycota</taxon>
        <taxon>Glomeromycotina</taxon>
        <taxon>Glomeromycetes</taxon>
        <taxon>Diversisporales</taxon>
        <taxon>Gigasporaceae</taxon>
        <taxon>Gigaspora</taxon>
    </lineage>
</organism>
<evidence type="ECO:0000313" key="1">
    <source>
        <dbReference type="EMBL" id="CAG8841491.1"/>
    </source>
</evidence>
<name>A0ABN7WVI1_GIGMA</name>
<dbReference type="EMBL" id="CAJVQB010066007">
    <property type="protein sequence ID" value="CAG8841491.1"/>
    <property type="molecule type" value="Genomic_DNA"/>
</dbReference>
<dbReference type="Proteomes" id="UP000789901">
    <property type="component" value="Unassembled WGS sequence"/>
</dbReference>
<accession>A0ABN7WVI1</accession>
<feature type="non-terminal residue" evidence="1">
    <location>
        <position position="106"/>
    </location>
</feature>
<sequence length="106" mass="12008">FKQTHNVKQLQGPKQKYGFRMGYAKKALDLAIRADKVEEFVSNLKNFIEVMKSDLFSTQDNASFINVEDPLYVPHKGTDQSNEGKIQKVTEALNSDVSALQNSEKK</sequence>
<comment type="caution">
    <text evidence="1">The sequence shown here is derived from an EMBL/GenBank/DDBJ whole genome shotgun (WGS) entry which is preliminary data.</text>
</comment>
<protein>
    <submittedName>
        <fullName evidence="1">27754_t:CDS:1</fullName>
    </submittedName>
</protein>
<evidence type="ECO:0000313" key="2">
    <source>
        <dbReference type="Proteomes" id="UP000789901"/>
    </source>
</evidence>
<proteinExistence type="predicted"/>
<feature type="non-terminal residue" evidence="1">
    <location>
        <position position="1"/>
    </location>
</feature>
<reference evidence="1 2" key="1">
    <citation type="submission" date="2021-06" db="EMBL/GenBank/DDBJ databases">
        <authorList>
            <person name="Kallberg Y."/>
            <person name="Tangrot J."/>
            <person name="Rosling A."/>
        </authorList>
    </citation>
    <scope>NUCLEOTIDE SEQUENCE [LARGE SCALE GENOMIC DNA]</scope>
    <source>
        <strain evidence="1 2">120-4 pot B 10/14</strain>
    </source>
</reference>
<gene>
    <name evidence="1" type="ORF">GMARGA_LOCUS35457</name>
</gene>